<comment type="catalytic activity">
    <reaction evidence="1 8">
        <text>Cleavage of hydrophobic, N-terminal signal or leader sequences from secreted and periplasmic proteins.</text>
        <dbReference type="EC" id="3.4.21.89"/>
    </reaction>
</comment>
<evidence type="ECO:0000313" key="12">
    <source>
        <dbReference type="Proteomes" id="UP000007468"/>
    </source>
</evidence>
<gene>
    <name evidence="11" type="primary">lepB</name>
    <name evidence="11" type="ordered locus">HMPREF0389_00115</name>
</gene>
<keyword evidence="8" id="KW-0812">Transmembrane</keyword>
<dbReference type="Pfam" id="PF10502">
    <property type="entry name" value="Peptidase_S26"/>
    <property type="match status" value="1"/>
</dbReference>
<dbReference type="PROSITE" id="PS00760">
    <property type="entry name" value="SPASE_I_2"/>
    <property type="match status" value="1"/>
</dbReference>
<dbReference type="PANTHER" id="PTHR43390">
    <property type="entry name" value="SIGNAL PEPTIDASE I"/>
    <property type="match status" value="1"/>
</dbReference>
<dbReference type="PROSITE" id="PS00501">
    <property type="entry name" value="SPASE_I_1"/>
    <property type="match status" value="1"/>
</dbReference>
<dbReference type="KEGG" id="faa:HMPREF0389_00115"/>
<dbReference type="InterPro" id="IPR036286">
    <property type="entry name" value="LexA/Signal_pep-like_sf"/>
</dbReference>
<evidence type="ECO:0000259" key="10">
    <source>
        <dbReference type="Pfam" id="PF10502"/>
    </source>
</evidence>
<dbReference type="AlphaFoldDB" id="D6GRB0"/>
<dbReference type="GO" id="GO:0004252">
    <property type="term" value="F:serine-type endopeptidase activity"/>
    <property type="evidence" value="ECO:0007669"/>
    <property type="project" value="InterPro"/>
</dbReference>
<feature type="active site" evidence="7">
    <location>
        <position position="89"/>
    </location>
</feature>
<feature type="domain" description="Peptidase S26" evidence="10">
    <location>
        <begin position="10"/>
        <end position="170"/>
    </location>
</feature>
<sequence>MSKEIKREIFEWIKVIIIAGVLALIITHFVRPTIVKGESMVPTLYPNDYLIMNRLAYKNKPVEYLDVVVFHSKLSLDGESSKKKKDLVKRVIGLPGDIIEVKDGMVYRNGEELNEPYINDGITDRDIMVVVPQNQYFVMGDNRLNSSDSRDDRVGMISKENIIGKVTLRLFPFSKITTDFLPE</sequence>
<name>D6GRB0_FILAD</name>
<evidence type="ECO:0000256" key="4">
    <source>
        <dbReference type="ARBA" id="ARBA00013208"/>
    </source>
</evidence>
<keyword evidence="5 8" id="KW-0645">Protease</keyword>
<evidence type="ECO:0000313" key="11">
    <source>
        <dbReference type="EMBL" id="EFE28201.1"/>
    </source>
</evidence>
<evidence type="ECO:0000256" key="7">
    <source>
        <dbReference type="PIRSR" id="PIRSR600223-1"/>
    </source>
</evidence>
<dbReference type="SUPFAM" id="SSF51306">
    <property type="entry name" value="LexA/Signal peptidase"/>
    <property type="match status" value="1"/>
</dbReference>
<evidence type="ECO:0000256" key="3">
    <source>
        <dbReference type="ARBA" id="ARBA00009370"/>
    </source>
</evidence>
<dbReference type="NCBIfam" id="TIGR02227">
    <property type="entry name" value="sigpep_I_bact"/>
    <property type="match status" value="1"/>
</dbReference>
<evidence type="ECO:0000256" key="9">
    <source>
        <dbReference type="RuleBase" id="RU362042"/>
    </source>
</evidence>
<evidence type="ECO:0000256" key="1">
    <source>
        <dbReference type="ARBA" id="ARBA00000677"/>
    </source>
</evidence>
<dbReference type="Gene3D" id="2.10.109.10">
    <property type="entry name" value="Umud Fragment, subunit A"/>
    <property type="match status" value="1"/>
</dbReference>
<dbReference type="PANTHER" id="PTHR43390:SF1">
    <property type="entry name" value="CHLOROPLAST PROCESSING PEPTIDASE"/>
    <property type="match status" value="1"/>
</dbReference>
<dbReference type="eggNOG" id="COG0681">
    <property type="taxonomic scope" value="Bacteria"/>
</dbReference>
<dbReference type="RefSeq" id="WP_014262177.1">
    <property type="nucleotide sequence ID" value="NC_016630.1"/>
</dbReference>
<dbReference type="GO" id="GO:0005886">
    <property type="term" value="C:plasma membrane"/>
    <property type="evidence" value="ECO:0007669"/>
    <property type="project" value="UniProtKB-SubCell"/>
</dbReference>
<dbReference type="PRINTS" id="PR00727">
    <property type="entry name" value="LEADERPTASE"/>
</dbReference>
<evidence type="ECO:0000256" key="6">
    <source>
        <dbReference type="ARBA" id="ARBA00022801"/>
    </source>
</evidence>
<dbReference type="InterPro" id="IPR019758">
    <property type="entry name" value="Pept_S26A_signal_pept_1_CS"/>
</dbReference>
<accession>D6GRB0</accession>
<dbReference type="GO" id="GO:0006465">
    <property type="term" value="P:signal peptide processing"/>
    <property type="evidence" value="ECO:0007669"/>
    <property type="project" value="InterPro"/>
</dbReference>
<dbReference type="OrthoDB" id="9802919at2"/>
<feature type="transmembrane region" description="Helical" evidence="8">
    <location>
        <begin position="12"/>
        <end position="30"/>
    </location>
</feature>
<keyword evidence="6 8" id="KW-0378">Hydrolase</keyword>
<evidence type="ECO:0000256" key="8">
    <source>
        <dbReference type="RuleBase" id="RU003993"/>
    </source>
</evidence>
<comment type="subcellular location">
    <subcellularLocation>
        <location evidence="2">Cell membrane</location>
        <topology evidence="2">Single-pass type II membrane protein</topology>
    </subcellularLocation>
    <subcellularLocation>
        <location evidence="9">Membrane</location>
        <topology evidence="9">Single-pass type II membrane protein</topology>
    </subcellularLocation>
</comment>
<proteinExistence type="inferred from homology"/>
<evidence type="ECO:0000256" key="2">
    <source>
        <dbReference type="ARBA" id="ARBA00004401"/>
    </source>
</evidence>
<dbReference type="InterPro" id="IPR019533">
    <property type="entry name" value="Peptidase_S26"/>
</dbReference>
<organism evidence="11 12">
    <name type="scientific">Filifactor alocis (strain ATCC 35896 / CCUG 47790 / D40 B5)</name>
    <name type="common">Fusobacterium alocis</name>
    <dbReference type="NCBI Taxonomy" id="546269"/>
    <lineage>
        <taxon>Bacteria</taxon>
        <taxon>Bacillati</taxon>
        <taxon>Bacillota</taxon>
        <taxon>Clostridia</taxon>
        <taxon>Peptostreptococcales</taxon>
        <taxon>Filifactoraceae</taxon>
        <taxon>Filifactor</taxon>
    </lineage>
</organism>
<comment type="similarity">
    <text evidence="3 9">Belongs to the peptidase S26 family.</text>
</comment>
<keyword evidence="12" id="KW-1185">Reference proteome</keyword>
<dbReference type="EMBL" id="CP002390">
    <property type="protein sequence ID" value="EFE28201.1"/>
    <property type="molecule type" value="Genomic_DNA"/>
</dbReference>
<keyword evidence="8" id="KW-0472">Membrane</keyword>
<keyword evidence="8" id="KW-1133">Transmembrane helix</keyword>
<dbReference type="InterPro" id="IPR019756">
    <property type="entry name" value="Pept_S26A_signal_pept_1_Ser-AS"/>
</dbReference>
<dbReference type="InterPro" id="IPR019757">
    <property type="entry name" value="Pept_S26A_signal_pept_1_Lys-AS"/>
</dbReference>
<evidence type="ECO:0000256" key="5">
    <source>
        <dbReference type="ARBA" id="ARBA00022670"/>
    </source>
</evidence>
<dbReference type="EC" id="3.4.21.89" evidence="4 8"/>
<dbReference type="GO" id="GO:0009003">
    <property type="term" value="F:signal peptidase activity"/>
    <property type="evidence" value="ECO:0007669"/>
    <property type="project" value="UniProtKB-EC"/>
</dbReference>
<feature type="active site" evidence="7">
    <location>
        <position position="39"/>
    </location>
</feature>
<reference evidence="12" key="1">
    <citation type="submission" date="2010-12" db="EMBL/GenBank/DDBJ databases">
        <title>The genome sequence of Filifactor alocis strain ATCC 35896.</title>
        <authorList>
            <consortium name="The Broad Institute Genome Sequencing Platform"/>
            <person name="Ward D."/>
            <person name="Earl A."/>
            <person name="Feldgarden M."/>
            <person name="Young S.K."/>
            <person name="Gargeya S."/>
            <person name="Zeng Q."/>
            <person name="Alvarado L."/>
            <person name="Berlin A."/>
            <person name="Bochicchio J."/>
            <person name="Chapman S.B."/>
            <person name="Chen Z."/>
            <person name="Freedman E."/>
            <person name="Gellesch M."/>
            <person name="Goldberg J."/>
            <person name="Griggs A."/>
            <person name="Gujja S."/>
            <person name="Heilman E."/>
            <person name="Heiman D."/>
            <person name="Howarth C."/>
            <person name="Mehta T."/>
            <person name="Neiman D."/>
            <person name="Pearson M."/>
            <person name="Roberts A."/>
            <person name="Saif S."/>
            <person name="Shea T."/>
            <person name="Shenoy N."/>
            <person name="Sisk P."/>
            <person name="Stolte C."/>
            <person name="Sykes S."/>
            <person name="White J."/>
            <person name="Yandava C."/>
            <person name="Izard J."/>
            <person name="Blanton J.M."/>
            <person name="Baranova O.V."/>
            <person name="Tanner A.C."/>
            <person name="Dewhirst F.E."/>
            <person name="Haas B."/>
            <person name="Nusbaum C."/>
            <person name="Birren B."/>
        </authorList>
    </citation>
    <scope>NUCLEOTIDE SEQUENCE [LARGE SCALE GENOMIC DNA]</scope>
    <source>
        <strain evidence="12">ATCC 35896 / D40 B5</strain>
    </source>
</reference>
<dbReference type="Proteomes" id="UP000007468">
    <property type="component" value="Chromosome"/>
</dbReference>
<dbReference type="PATRIC" id="fig|546269.5.peg.546"/>
<dbReference type="CDD" id="cd06530">
    <property type="entry name" value="S26_SPase_I"/>
    <property type="match status" value="1"/>
</dbReference>
<dbReference type="InterPro" id="IPR000223">
    <property type="entry name" value="Pept_S26A_signal_pept_1"/>
</dbReference>
<protein>
    <recommendedName>
        <fullName evidence="4 8">Signal peptidase I</fullName>
        <ecNumber evidence="4 8">3.4.21.89</ecNumber>
    </recommendedName>
</protein>
<dbReference type="STRING" id="546269.HMPREF0389_00115"/>
<dbReference type="PROSITE" id="PS00761">
    <property type="entry name" value="SPASE_I_3"/>
    <property type="match status" value="1"/>
</dbReference>